<dbReference type="Proteomes" id="UP000070578">
    <property type="component" value="Unassembled WGS sequence"/>
</dbReference>
<evidence type="ECO:0000259" key="15">
    <source>
        <dbReference type="Pfam" id="PF13493"/>
    </source>
</evidence>
<dbReference type="Gene3D" id="3.40.50.300">
    <property type="entry name" value="P-loop containing nucleotide triphosphate hydrolases"/>
    <property type="match status" value="1"/>
</dbReference>
<feature type="domain" description="UspA" evidence="12">
    <location>
        <begin position="254"/>
        <end position="369"/>
    </location>
</feature>
<proteinExistence type="predicted"/>
<comment type="subcellular location">
    <subcellularLocation>
        <location evidence="1">Membrane</location>
        <topology evidence="1">Multi-pass membrane protein</topology>
    </subcellularLocation>
</comment>
<keyword evidence="2" id="KW-0597">Phosphoprotein</keyword>
<evidence type="ECO:0000256" key="10">
    <source>
        <dbReference type="ARBA" id="ARBA00023136"/>
    </source>
</evidence>
<evidence type="ECO:0000313" key="17">
    <source>
        <dbReference type="Proteomes" id="UP000070578"/>
    </source>
</evidence>
<dbReference type="InterPro" id="IPR014729">
    <property type="entry name" value="Rossmann-like_a/b/a_fold"/>
</dbReference>
<keyword evidence="4 11" id="KW-0812">Transmembrane</keyword>
<reference evidence="16 17" key="1">
    <citation type="submission" date="2016-02" db="EMBL/GenBank/DDBJ databases">
        <authorList>
            <person name="Wen L."/>
            <person name="He K."/>
            <person name="Yang H."/>
        </authorList>
    </citation>
    <scope>NUCLEOTIDE SEQUENCE [LARGE SCALE GENOMIC DNA]</scope>
    <source>
        <strain evidence="16">ShG14-8</strain>
    </source>
</reference>
<keyword evidence="9" id="KW-0902">Two-component regulatory system</keyword>
<dbReference type="EMBL" id="LSLI01000160">
    <property type="protein sequence ID" value="KXS30711.1"/>
    <property type="molecule type" value="Genomic_DNA"/>
</dbReference>
<reference evidence="16 17" key="2">
    <citation type="submission" date="2016-03" db="EMBL/GenBank/DDBJ databases">
        <title>New uncultured bacterium of the family Gallionellaceae from acid mine drainage: description and reconstruction of genome based on metagenomic analysis of microbial community.</title>
        <authorList>
            <person name="Kadnikov V."/>
            <person name="Ivasenko D."/>
            <person name="Beletsky A."/>
            <person name="Mardanov A."/>
            <person name="Danilova E."/>
            <person name="Pimenov N."/>
            <person name="Karnachuk O."/>
            <person name="Ravin N."/>
        </authorList>
    </citation>
    <scope>NUCLEOTIDE SEQUENCE [LARGE SCALE GENOMIC DNA]</scope>
    <source>
        <strain evidence="16">ShG14-8</strain>
    </source>
</reference>
<evidence type="ECO:0000256" key="3">
    <source>
        <dbReference type="ARBA" id="ARBA00022679"/>
    </source>
</evidence>
<dbReference type="InterPro" id="IPR029016">
    <property type="entry name" value="GAF-like_dom_sf"/>
</dbReference>
<evidence type="ECO:0000256" key="7">
    <source>
        <dbReference type="ARBA" id="ARBA00022840"/>
    </source>
</evidence>
<sequence length="651" mass="72800">MNDQRPDPDALLEKVQRAEAKRRRGRLKIFFGASAGVGKTFGMLLAARERRAEGLDVIAGYVETHKRAETEQLMEGLEILAPRLVEYRGTQVREFDLDAALKRHPSLILVDELAHTNVPGSRHPKRWQDVEELLAAGIDVYTAINVQHVESLNDVVSQITGIPVWETVPDTVLESADEIELIDLPPDELLQRLKEGKVYLPQQAERAAQNFFRKGNLIALRELALRRTADRVDEQMRDYREDHAIQDVWQVKERMLVCIGPGGSAENLVRASYRLAQLLKAEWIVLYVETAKLQRLSKEQRDAVLRTLKLAEELGAETVTLSGYRLAEEVISYARTRNATRIVLGKPTLSGWKRWLLGSLVDTIVRQANDIDIHVVGKESDFMSQTSANPYFSRSRLYLGLQSGEQRPLFKWRAGYLWALAATAICTAIAWPMVDHFDLANLIMVYLLGVVVVAARYGRGPSVLSSFLSVVLFDFFFVPPRFSFAVSDSQYLITFAVMLLVALVISSMTASTRHQAKIAGHRERRIASLYAMSRELAVTRGEGNIVRIAIKHVADVFEAQAVVLLPNEAGRIVYPKSEGTAQSCHGSDLSVAQWVYDHEQMAGQGTDTLPGGDVVYLPLKASSEMIGVLALLPLNPARIALPEQQRLLETF</sequence>
<evidence type="ECO:0000256" key="9">
    <source>
        <dbReference type="ARBA" id="ARBA00023012"/>
    </source>
</evidence>
<gene>
    <name evidence="16" type="ORF">AWT59_3162</name>
</gene>
<evidence type="ECO:0000256" key="5">
    <source>
        <dbReference type="ARBA" id="ARBA00022741"/>
    </source>
</evidence>
<evidence type="ECO:0000259" key="13">
    <source>
        <dbReference type="Pfam" id="PF02702"/>
    </source>
</evidence>
<evidence type="ECO:0000256" key="1">
    <source>
        <dbReference type="ARBA" id="ARBA00004141"/>
    </source>
</evidence>
<dbReference type="AlphaFoldDB" id="A0A139BNX9"/>
<keyword evidence="7" id="KW-0067">ATP-binding</keyword>
<feature type="domain" description="Signal transduction histidine kinase osmosensitive K+ channel sensor N-terminal" evidence="13">
    <location>
        <begin position="23"/>
        <end position="232"/>
    </location>
</feature>
<dbReference type="InterPro" id="IPR003852">
    <property type="entry name" value="Sig_transdc_His_kinase_KdpD_N"/>
</dbReference>
<organism evidence="16 17">
    <name type="scientific">Candidatus Gallionella acididurans</name>
    <dbReference type="NCBI Taxonomy" id="1796491"/>
    <lineage>
        <taxon>Bacteria</taxon>
        <taxon>Pseudomonadati</taxon>
        <taxon>Pseudomonadota</taxon>
        <taxon>Betaproteobacteria</taxon>
        <taxon>Nitrosomonadales</taxon>
        <taxon>Gallionellaceae</taxon>
        <taxon>Gallionella</taxon>
    </lineage>
</organism>
<dbReference type="Pfam" id="PF13493">
    <property type="entry name" value="DUF4118"/>
    <property type="match status" value="1"/>
</dbReference>
<evidence type="ECO:0000313" key="16">
    <source>
        <dbReference type="EMBL" id="KXS30711.1"/>
    </source>
</evidence>
<dbReference type="InterPro" id="IPR003018">
    <property type="entry name" value="GAF"/>
</dbReference>
<dbReference type="Gene3D" id="1.20.120.620">
    <property type="entry name" value="Backbone structure of the membrane domain of e. Coli histidine kinase receptor kdpd"/>
    <property type="match status" value="1"/>
</dbReference>
<dbReference type="GO" id="GO:0005886">
    <property type="term" value="C:plasma membrane"/>
    <property type="evidence" value="ECO:0007669"/>
    <property type="project" value="TreeGrafter"/>
</dbReference>
<feature type="transmembrane region" description="Helical" evidence="11">
    <location>
        <begin position="415"/>
        <end position="433"/>
    </location>
</feature>
<evidence type="ECO:0000259" key="14">
    <source>
        <dbReference type="Pfam" id="PF13492"/>
    </source>
</evidence>
<dbReference type="InterPro" id="IPR038318">
    <property type="entry name" value="KdpD_sf"/>
</dbReference>
<dbReference type="GO" id="GO:0005737">
    <property type="term" value="C:cytoplasm"/>
    <property type="evidence" value="ECO:0007669"/>
    <property type="project" value="UniProtKB-ARBA"/>
</dbReference>
<dbReference type="SUPFAM" id="SSF52402">
    <property type="entry name" value="Adenine nucleotide alpha hydrolases-like"/>
    <property type="match status" value="1"/>
</dbReference>
<keyword evidence="6 16" id="KW-0418">Kinase</keyword>
<evidence type="ECO:0000256" key="4">
    <source>
        <dbReference type="ARBA" id="ARBA00022692"/>
    </source>
</evidence>
<feature type="domain" description="GAF" evidence="14">
    <location>
        <begin position="545"/>
        <end position="651"/>
    </location>
</feature>
<dbReference type="InterPro" id="IPR006016">
    <property type="entry name" value="UspA"/>
</dbReference>
<keyword evidence="3" id="KW-0808">Transferase</keyword>
<evidence type="ECO:0000259" key="12">
    <source>
        <dbReference type="Pfam" id="PF00582"/>
    </source>
</evidence>
<dbReference type="InterPro" id="IPR052023">
    <property type="entry name" value="Histidine_kinase_KdpD"/>
</dbReference>
<feature type="transmembrane region" description="Helical" evidence="11">
    <location>
        <begin position="439"/>
        <end position="455"/>
    </location>
</feature>
<dbReference type="Pfam" id="PF13492">
    <property type="entry name" value="GAF_3"/>
    <property type="match status" value="1"/>
</dbReference>
<keyword evidence="5" id="KW-0547">Nucleotide-binding</keyword>
<dbReference type="Gene3D" id="3.30.450.40">
    <property type="match status" value="1"/>
</dbReference>
<name>A0A139BNX9_9PROT</name>
<evidence type="ECO:0000256" key="11">
    <source>
        <dbReference type="SAM" id="Phobius"/>
    </source>
</evidence>
<evidence type="ECO:0000256" key="2">
    <source>
        <dbReference type="ARBA" id="ARBA00022553"/>
    </source>
</evidence>
<feature type="transmembrane region" description="Helical" evidence="11">
    <location>
        <begin position="462"/>
        <end position="479"/>
    </location>
</feature>
<feature type="transmembrane region" description="Helical" evidence="11">
    <location>
        <begin position="491"/>
        <end position="512"/>
    </location>
</feature>
<protein>
    <submittedName>
        <fullName evidence="16">K+-sensing histidine kinase KdpD</fullName>
    </submittedName>
</protein>
<evidence type="ECO:0000256" key="6">
    <source>
        <dbReference type="ARBA" id="ARBA00022777"/>
    </source>
</evidence>
<dbReference type="GO" id="GO:0000155">
    <property type="term" value="F:phosphorelay sensor kinase activity"/>
    <property type="evidence" value="ECO:0007669"/>
    <property type="project" value="InterPro"/>
</dbReference>
<dbReference type="Gene3D" id="3.40.50.620">
    <property type="entry name" value="HUPs"/>
    <property type="match status" value="1"/>
</dbReference>
<feature type="domain" description="Sensor protein KdpD transmembrane" evidence="15">
    <location>
        <begin position="416"/>
        <end position="521"/>
    </location>
</feature>
<feature type="non-terminal residue" evidence="16">
    <location>
        <position position="651"/>
    </location>
</feature>
<keyword evidence="10 11" id="KW-0472">Membrane</keyword>
<dbReference type="PANTHER" id="PTHR45569">
    <property type="entry name" value="SENSOR PROTEIN KDPD"/>
    <property type="match status" value="1"/>
</dbReference>
<keyword evidence="8 11" id="KW-1133">Transmembrane helix</keyword>
<dbReference type="PANTHER" id="PTHR45569:SF1">
    <property type="entry name" value="SENSOR PROTEIN KDPD"/>
    <property type="match status" value="1"/>
</dbReference>
<dbReference type="InterPro" id="IPR027417">
    <property type="entry name" value="P-loop_NTPase"/>
</dbReference>
<dbReference type="CDD" id="cd01987">
    <property type="entry name" value="USP_KdpD-like"/>
    <property type="match status" value="1"/>
</dbReference>
<dbReference type="FunFam" id="3.40.50.300:FF:000483">
    <property type="entry name" value="Sensor histidine kinase KdpD"/>
    <property type="match status" value="1"/>
</dbReference>
<dbReference type="Pfam" id="PF02702">
    <property type="entry name" value="KdpD"/>
    <property type="match status" value="1"/>
</dbReference>
<accession>A0A139BNX9</accession>
<evidence type="ECO:0000256" key="8">
    <source>
        <dbReference type="ARBA" id="ARBA00022989"/>
    </source>
</evidence>
<comment type="caution">
    <text evidence="16">The sequence shown here is derived from an EMBL/GenBank/DDBJ whole genome shotgun (WGS) entry which is preliminary data.</text>
</comment>
<dbReference type="InterPro" id="IPR025201">
    <property type="entry name" value="KdpD_TM"/>
</dbReference>
<dbReference type="GO" id="GO:0005524">
    <property type="term" value="F:ATP binding"/>
    <property type="evidence" value="ECO:0007669"/>
    <property type="project" value="UniProtKB-KW"/>
</dbReference>
<dbReference type="Pfam" id="PF00582">
    <property type="entry name" value="Usp"/>
    <property type="match status" value="1"/>
</dbReference>